<keyword evidence="2" id="KW-1015">Disulfide bond</keyword>
<evidence type="ECO:0000313" key="6">
    <source>
        <dbReference type="EMBL" id="OQR73241.1"/>
    </source>
</evidence>
<feature type="chain" id="PRO_5012438636" description="Clip domain-containing protein" evidence="4">
    <location>
        <begin position="32"/>
        <end position="239"/>
    </location>
</feature>
<feature type="compositionally biased region" description="Polar residues" evidence="3">
    <location>
        <begin position="57"/>
        <end position="66"/>
    </location>
</feature>
<evidence type="ECO:0000256" key="1">
    <source>
        <dbReference type="ARBA" id="ARBA00022729"/>
    </source>
</evidence>
<feature type="region of interest" description="Disordered" evidence="3">
    <location>
        <begin position="212"/>
        <end position="239"/>
    </location>
</feature>
<evidence type="ECO:0000256" key="4">
    <source>
        <dbReference type="SAM" id="SignalP"/>
    </source>
</evidence>
<keyword evidence="1 4" id="KW-0732">Signal</keyword>
<dbReference type="SMART" id="SM00680">
    <property type="entry name" value="CLIP"/>
    <property type="match status" value="1"/>
</dbReference>
<evidence type="ECO:0000256" key="2">
    <source>
        <dbReference type="ARBA" id="ARBA00023157"/>
    </source>
</evidence>
<evidence type="ECO:0000313" key="7">
    <source>
        <dbReference type="Proteomes" id="UP000192247"/>
    </source>
</evidence>
<feature type="signal peptide" evidence="4">
    <location>
        <begin position="1"/>
        <end position="31"/>
    </location>
</feature>
<feature type="non-terminal residue" evidence="6">
    <location>
        <position position="239"/>
    </location>
</feature>
<reference evidence="6 7" key="1">
    <citation type="journal article" date="2017" name="Gigascience">
        <title>Draft genome of the honey bee ectoparasitic mite, Tropilaelaps mercedesae, is shaped by the parasitic life history.</title>
        <authorList>
            <person name="Dong X."/>
            <person name="Armstrong S.D."/>
            <person name="Xia D."/>
            <person name="Makepeace B.L."/>
            <person name="Darby A.C."/>
            <person name="Kadowaki T."/>
        </authorList>
    </citation>
    <scope>NUCLEOTIDE SEQUENCE [LARGE SCALE GENOMIC DNA]</scope>
    <source>
        <strain evidence="6">Wuxi-XJTLU</strain>
    </source>
</reference>
<evidence type="ECO:0000259" key="5">
    <source>
        <dbReference type="SMART" id="SM00680"/>
    </source>
</evidence>
<sequence>MGRPTTVASLDTFKTFCLVTLVCLAARPSLSNDLVRSRHKRGGLLNIDVKLDIFGSNRRQQTTPQPESRILPLPPGTENEDHGAPIKDQAIIQRFISQLESHRKRTSALDSVPILGDVVKNIRRFQACATPKLERGHCRHVQHCVLPAFLRNINILLSYACFIGGAHLGVCCPDRHFDESIMEDDEIIAEPTSTTKRPSLGDLVKPIKDIILPNRPTHLDKPDRPDTPEMPSASTGLQP</sequence>
<dbReference type="InParanoid" id="A0A1V9XIJ2"/>
<accession>A0A1V9XIJ2</accession>
<comment type="caution">
    <text evidence="6">The sequence shown here is derived from an EMBL/GenBank/DDBJ whole genome shotgun (WGS) entry which is preliminary data.</text>
</comment>
<protein>
    <recommendedName>
        <fullName evidence="5">Clip domain-containing protein</fullName>
    </recommendedName>
</protein>
<evidence type="ECO:0000256" key="3">
    <source>
        <dbReference type="SAM" id="MobiDB-lite"/>
    </source>
</evidence>
<dbReference type="STRING" id="418985.A0A1V9XIJ2"/>
<proteinExistence type="predicted"/>
<feature type="region of interest" description="Disordered" evidence="3">
    <location>
        <begin position="56"/>
        <end position="83"/>
    </location>
</feature>
<dbReference type="InterPro" id="IPR022700">
    <property type="entry name" value="CLIP"/>
</dbReference>
<dbReference type="Proteomes" id="UP000192247">
    <property type="component" value="Unassembled WGS sequence"/>
</dbReference>
<feature type="compositionally biased region" description="Basic and acidic residues" evidence="3">
    <location>
        <begin position="217"/>
        <end position="227"/>
    </location>
</feature>
<name>A0A1V9XIJ2_9ACAR</name>
<organism evidence="6 7">
    <name type="scientific">Tropilaelaps mercedesae</name>
    <dbReference type="NCBI Taxonomy" id="418985"/>
    <lineage>
        <taxon>Eukaryota</taxon>
        <taxon>Metazoa</taxon>
        <taxon>Ecdysozoa</taxon>
        <taxon>Arthropoda</taxon>
        <taxon>Chelicerata</taxon>
        <taxon>Arachnida</taxon>
        <taxon>Acari</taxon>
        <taxon>Parasitiformes</taxon>
        <taxon>Mesostigmata</taxon>
        <taxon>Gamasina</taxon>
        <taxon>Dermanyssoidea</taxon>
        <taxon>Laelapidae</taxon>
        <taxon>Tropilaelaps</taxon>
    </lineage>
</organism>
<feature type="domain" description="Clip" evidence="5">
    <location>
        <begin position="128"/>
        <end position="173"/>
    </location>
</feature>
<gene>
    <name evidence="6" type="ORF">BIW11_09857</name>
</gene>
<dbReference type="OrthoDB" id="5918597at2759"/>
<dbReference type="EMBL" id="MNPL01010250">
    <property type="protein sequence ID" value="OQR73241.1"/>
    <property type="molecule type" value="Genomic_DNA"/>
</dbReference>
<keyword evidence="7" id="KW-1185">Reference proteome</keyword>
<dbReference type="AlphaFoldDB" id="A0A1V9XIJ2"/>